<dbReference type="RefSeq" id="WP_258341907.1">
    <property type="nucleotide sequence ID" value="NZ_BAAAYK010000038.1"/>
</dbReference>
<keyword evidence="2" id="KW-1185">Reference proteome</keyword>
<keyword evidence="1" id="KW-0378">Hydrolase</keyword>
<dbReference type="InterPro" id="IPR036412">
    <property type="entry name" value="HAD-like_sf"/>
</dbReference>
<reference evidence="2" key="1">
    <citation type="journal article" date="2019" name="Int. J. Syst. Evol. Microbiol.">
        <title>The Global Catalogue of Microorganisms (GCM) 10K type strain sequencing project: providing services to taxonomists for standard genome sequencing and annotation.</title>
        <authorList>
            <consortium name="The Broad Institute Genomics Platform"/>
            <consortium name="The Broad Institute Genome Sequencing Center for Infectious Disease"/>
            <person name="Wu L."/>
            <person name="Ma J."/>
        </authorList>
    </citation>
    <scope>NUCLEOTIDE SEQUENCE [LARGE SCALE GENOMIC DNA]</scope>
    <source>
        <strain evidence="2">JCM 9687</strain>
    </source>
</reference>
<evidence type="ECO:0000313" key="2">
    <source>
        <dbReference type="Proteomes" id="UP001500483"/>
    </source>
</evidence>
<dbReference type="EMBL" id="BAAAYK010000038">
    <property type="protein sequence ID" value="GAA3360841.1"/>
    <property type="molecule type" value="Genomic_DNA"/>
</dbReference>
<dbReference type="SUPFAM" id="SSF56784">
    <property type="entry name" value="HAD-like"/>
    <property type="match status" value="1"/>
</dbReference>
<organism evidence="1 2">
    <name type="scientific">Saccharopolyspora gregorii</name>
    <dbReference type="NCBI Taxonomy" id="33914"/>
    <lineage>
        <taxon>Bacteria</taxon>
        <taxon>Bacillati</taxon>
        <taxon>Actinomycetota</taxon>
        <taxon>Actinomycetes</taxon>
        <taxon>Pseudonocardiales</taxon>
        <taxon>Pseudonocardiaceae</taxon>
        <taxon>Saccharopolyspora</taxon>
    </lineage>
</organism>
<dbReference type="NCBIfam" id="TIGR01509">
    <property type="entry name" value="HAD-SF-IA-v3"/>
    <property type="match status" value="1"/>
</dbReference>
<dbReference type="GO" id="GO:0016787">
    <property type="term" value="F:hydrolase activity"/>
    <property type="evidence" value="ECO:0007669"/>
    <property type="project" value="UniProtKB-KW"/>
</dbReference>
<evidence type="ECO:0000313" key="1">
    <source>
        <dbReference type="EMBL" id="GAA3360841.1"/>
    </source>
</evidence>
<dbReference type="InterPro" id="IPR006439">
    <property type="entry name" value="HAD-SF_hydro_IA"/>
</dbReference>
<dbReference type="InterPro" id="IPR023198">
    <property type="entry name" value="PGP-like_dom2"/>
</dbReference>
<dbReference type="InterPro" id="IPR052898">
    <property type="entry name" value="ACAD10-like"/>
</dbReference>
<protein>
    <submittedName>
        <fullName evidence="1">HAD-IA family hydrolase</fullName>
    </submittedName>
</protein>
<dbReference type="Gene3D" id="3.40.50.1000">
    <property type="entry name" value="HAD superfamily/HAD-like"/>
    <property type="match status" value="1"/>
</dbReference>
<dbReference type="PANTHER" id="PTHR47829:SF1">
    <property type="entry name" value="HAD FAMILY PHOSPHATASE"/>
    <property type="match status" value="1"/>
</dbReference>
<accession>A0ABP6RVU9</accession>
<dbReference type="Proteomes" id="UP001500483">
    <property type="component" value="Unassembled WGS sequence"/>
</dbReference>
<dbReference type="InterPro" id="IPR023214">
    <property type="entry name" value="HAD_sf"/>
</dbReference>
<dbReference type="Pfam" id="PF00702">
    <property type="entry name" value="Hydrolase"/>
    <property type="match status" value="1"/>
</dbReference>
<dbReference type="Gene3D" id="1.10.150.240">
    <property type="entry name" value="Putative phosphatase, domain 2"/>
    <property type="match status" value="1"/>
</dbReference>
<name>A0ABP6RVU9_9PSEU</name>
<sequence length="219" mass="24099">MASSIQAVIFDYGGVLTTRGRDAIDAWTRAERIKPETFSAALKEWLSRSAPAGTPIHRLETGELSGAEFDRLLASRLRTVDDEPVVPDGLMARMFSHMRPDEAMHRLVADLRAAGVRTAMLSNSWGNNYPWESLEGMFELAVISSEVGLRKPDPRIYELVLDRLGLRPQEAVLVDDGAPNVEAAEQLGLRAVLHTDAAKTRAELRGLLPRLGPDTAEET</sequence>
<dbReference type="CDD" id="cd02603">
    <property type="entry name" value="HAD_sEH-N_like"/>
    <property type="match status" value="1"/>
</dbReference>
<comment type="caution">
    <text evidence="1">The sequence shown here is derived from an EMBL/GenBank/DDBJ whole genome shotgun (WGS) entry which is preliminary data.</text>
</comment>
<dbReference type="SFLD" id="SFLDS00003">
    <property type="entry name" value="Haloacid_Dehalogenase"/>
    <property type="match status" value="1"/>
</dbReference>
<dbReference type="PANTHER" id="PTHR47829">
    <property type="entry name" value="HYDROLASE, PUTATIVE (AFU_ORTHOLOGUE AFUA_1G12880)-RELATED"/>
    <property type="match status" value="1"/>
</dbReference>
<proteinExistence type="predicted"/>
<dbReference type="SFLD" id="SFLDG01129">
    <property type="entry name" value="C1.5:_HAD__Beta-PGM__Phosphata"/>
    <property type="match status" value="1"/>
</dbReference>
<dbReference type="PRINTS" id="PR00413">
    <property type="entry name" value="HADHALOGNASE"/>
</dbReference>
<gene>
    <name evidence="1" type="ORF">GCM10020366_42480</name>
</gene>